<comment type="similarity">
    <text evidence="2">Belongs to the NAD(P)-dependent epimerase/dehydratase family. Dihydroflavonol-4-reductase subfamily.</text>
</comment>
<dbReference type="OrthoDB" id="2735536at2759"/>
<evidence type="ECO:0000256" key="1">
    <source>
        <dbReference type="ARBA" id="ARBA00023002"/>
    </source>
</evidence>
<dbReference type="Gene3D" id="3.40.50.720">
    <property type="entry name" value="NAD(P)-binding Rossmann-like Domain"/>
    <property type="match status" value="1"/>
</dbReference>
<evidence type="ECO:0000313" key="4">
    <source>
        <dbReference type="EMBL" id="KAF9507088.1"/>
    </source>
</evidence>
<dbReference type="EMBL" id="MU129091">
    <property type="protein sequence ID" value="KAF9507088.1"/>
    <property type="molecule type" value="Genomic_DNA"/>
</dbReference>
<dbReference type="Pfam" id="PF01370">
    <property type="entry name" value="Epimerase"/>
    <property type="match status" value="1"/>
</dbReference>
<evidence type="ECO:0000313" key="5">
    <source>
        <dbReference type="Proteomes" id="UP000886523"/>
    </source>
</evidence>
<proteinExistence type="inferred from homology"/>
<dbReference type="SUPFAM" id="SSF51735">
    <property type="entry name" value="NAD(P)-binding Rossmann-fold domains"/>
    <property type="match status" value="1"/>
</dbReference>
<accession>A0A9P6AJX2</accession>
<gene>
    <name evidence="4" type="ORF">BS47DRAFT_1423917</name>
</gene>
<keyword evidence="1" id="KW-0560">Oxidoreductase</keyword>
<dbReference type="GO" id="GO:0016616">
    <property type="term" value="F:oxidoreductase activity, acting on the CH-OH group of donors, NAD or NADP as acceptor"/>
    <property type="evidence" value="ECO:0007669"/>
    <property type="project" value="TreeGrafter"/>
</dbReference>
<dbReference type="CDD" id="cd05227">
    <property type="entry name" value="AR_SDR_e"/>
    <property type="match status" value="1"/>
</dbReference>
<reference evidence="4" key="1">
    <citation type="journal article" date="2020" name="Nat. Commun.">
        <title>Large-scale genome sequencing of mycorrhizal fungi provides insights into the early evolution of symbiotic traits.</title>
        <authorList>
            <person name="Miyauchi S."/>
            <person name="Kiss E."/>
            <person name="Kuo A."/>
            <person name="Drula E."/>
            <person name="Kohler A."/>
            <person name="Sanchez-Garcia M."/>
            <person name="Morin E."/>
            <person name="Andreopoulos B."/>
            <person name="Barry K.W."/>
            <person name="Bonito G."/>
            <person name="Buee M."/>
            <person name="Carver A."/>
            <person name="Chen C."/>
            <person name="Cichocki N."/>
            <person name="Clum A."/>
            <person name="Culley D."/>
            <person name="Crous P.W."/>
            <person name="Fauchery L."/>
            <person name="Girlanda M."/>
            <person name="Hayes R.D."/>
            <person name="Keri Z."/>
            <person name="LaButti K."/>
            <person name="Lipzen A."/>
            <person name="Lombard V."/>
            <person name="Magnuson J."/>
            <person name="Maillard F."/>
            <person name="Murat C."/>
            <person name="Nolan M."/>
            <person name="Ohm R.A."/>
            <person name="Pangilinan J."/>
            <person name="Pereira M.F."/>
            <person name="Perotto S."/>
            <person name="Peter M."/>
            <person name="Pfister S."/>
            <person name="Riley R."/>
            <person name="Sitrit Y."/>
            <person name="Stielow J.B."/>
            <person name="Szollosi G."/>
            <person name="Zifcakova L."/>
            <person name="Stursova M."/>
            <person name="Spatafora J.W."/>
            <person name="Tedersoo L."/>
            <person name="Vaario L.M."/>
            <person name="Yamada A."/>
            <person name="Yan M."/>
            <person name="Wang P."/>
            <person name="Xu J."/>
            <person name="Bruns T."/>
            <person name="Baldrian P."/>
            <person name="Vilgalys R."/>
            <person name="Dunand C."/>
            <person name="Henrissat B."/>
            <person name="Grigoriev I.V."/>
            <person name="Hibbett D."/>
            <person name="Nagy L.G."/>
            <person name="Martin F.M."/>
        </authorList>
    </citation>
    <scope>NUCLEOTIDE SEQUENCE</scope>
    <source>
        <strain evidence="4">UP504</strain>
    </source>
</reference>
<name>A0A9P6AJX2_9AGAM</name>
<organism evidence="4 5">
    <name type="scientific">Hydnum rufescens UP504</name>
    <dbReference type="NCBI Taxonomy" id="1448309"/>
    <lineage>
        <taxon>Eukaryota</taxon>
        <taxon>Fungi</taxon>
        <taxon>Dikarya</taxon>
        <taxon>Basidiomycota</taxon>
        <taxon>Agaricomycotina</taxon>
        <taxon>Agaricomycetes</taxon>
        <taxon>Cantharellales</taxon>
        <taxon>Hydnaceae</taxon>
        <taxon>Hydnum</taxon>
    </lineage>
</organism>
<dbReference type="InterPro" id="IPR001509">
    <property type="entry name" value="Epimerase_deHydtase"/>
</dbReference>
<sequence length="356" mass="38860">MSFLPTDLILVTGANGHLAQHVVDQLLALPNPPRVRGTVRSLDKATPIFKHYPRQVDQGLLEIVVVEDITTPGAFDEAIKGATHLAHVAAPISTQQNDIETDILQPAIAGTTSALETALHEPSVRKVVVTSTFASCVDPSKGWRPDYTHTEADFNPLTREDAINTDLSLPNCVPLLRPWVPYMVAKLLAEKAAWEIASRPDAHFGLTVCLPTYIFGPSILPLEKGAGSLNYSNGVIWSIANAQGAEHMPIVGPQWADVRDVARAHVLALSKKEVDGQRFLLYAGPYYNSDIAEIVKKHFPTLSPSTGPSQKFDHYRIDNSKSINTLGLGSYISLEQSVIDTLIQILAQERKPQDSN</sequence>
<feature type="domain" description="NAD-dependent epimerase/dehydratase" evidence="3">
    <location>
        <begin position="9"/>
        <end position="274"/>
    </location>
</feature>
<comment type="caution">
    <text evidence="4">The sequence shown here is derived from an EMBL/GenBank/DDBJ whole genome shotgun (WGS) entry which is preliminary data.</text>
</comment>
<dbReference type="AlphaFoldDB" id="A0A9P6AJX2"/>
<evidence type="ECO:0000256" key="2">
    <source>
        <dbReference type="ARBA" id="ARBA00023445"/>
    </source>
</evidence>
<dbReference type="InterPro" id="IPR050425">
    <property type="entry name" value="NAD(P)_dehydrat-like"/>
</dbReference>
<evidence type="ECO:0000259" key="3">
    <source>
        <dbReference type="Pfam" id="PF01370"/>
    </source>
</evidence>
<dbReference type="PANTHER" id="PTHR10366:SF562">
    <property type="entry name" value="ALDEHYDE REDUCTASE II (AFU_ORTHOLOGUE AFUA_1G11360)"/>
    <property type="match status" value="1"/>
</dbReference>
<dbReference type="PANTHER" id="PTHR10366">
    <property type="entry name" value="NAD DEPENDENT EPIMERASE/DEHYDRATASE"/>
    <property type="match status" value="1"/>
</dbReference>
<dbReference type="InterPro" id="IPR036291">
    <property type="entry name" value="NAD(P)-bd_dom_sf"/>
</dbReference>
<protein>
    <recommendedName>
        <fullName evidence="3">NAD-dependent epimerase/dehydratase domain-containing protein</fullName>
    </recommendedName>
</protein>
<dbReference type="Proteomes" id="UP000886523">
    <property type="component" value="Unassembled WGS sequence"/>
</dbReference>
<keyword evidence="5" id="KW-1185">Reference proteome</keyword>